<dbReference type="AlphaFoldDB" id="A0A934NAY9"/>
<evidence type="ECO:0000256" key="6">
    <source>
        <dbReference type="ARBA" id="ARBA00023080"/>
    </source>
</evidence>
<feature type="binding site" evidence="7">
    <location>
        <position position="9"/>
    </location>
    <ligand>
        <name>ATP</name>
        <dbReference type="ChEBI" id="CHEBI:30616"/>
    </ligand>
</feature>
<feature type="binding site" evidence="7">
    <location>
        <position position="105"/>
    </location>
    <ligand>
        <name>ATP</name>
        <dbReference type="ChEBI" id="CHEBI:30616"/>
    </ligand>
</feature>
<feature type="binding site" evidence="7">
    <location>
        <position position="94"/>
    </location>
    <ligand>
        <name>ATP</name>
        <dbReference type="ChEBI" id="CHEBI:30616"/>
    </ligand>
</feature>
<comment type="similarity">
    <text evidence="2 7 8">Belongs to the NDK family.</text>
</comment>
<evidence type="ECO:0000256" key="1">
    <source>
        <dbReference type="ARBA" id="ARBA00001946"/>
    </source>
</evidence>
<feature type="binding site" evidence="7">
    <location>
        <position position="59"/>
    </location>
    <ligand>
        <name>ATP</name>
        <dbReference type="ChEBI" id="CHEBI:30616"/>
    </ligand>
</feature>
<name>A0A934NAY9_9BACT</name>
<comment type="cofactor">
    <cofactor evidence="1">
        <name>Mg(2+)</name>
        <dbReference type="ChEBI" id="CHEBI:18420"/>
    </cofactor>
</comment>
<keyword evidence="5" id="KW-0418">Kinase</keyword>
<sequence length="205" mass="23106">MSEALVIFKPDSAHRLAARAALWEWLASERDWKLQGLTWFQPPRELVESHYDFLADRPFFSWLIQFMTALPVLVGRLEAEPEALVQMRHDLGETQVPKARPGSLRERYGIGGGVNVMHLSDAAETGAKEVENWSRFVRLDSVEPPDANDGRPDHTFHLRSLAGQYGAGVHRELAAAEIRRLLAEESDLRPEQLSSLGRIVLAAFE</sequence>
<dbReference type="PANTHER" id="PTHR11349">
    <property type="entry name" value="NUCLEOSIDE DIPHOSPHATE KINASE"/>
    <property type="match status" value="1"/>
</dbReference>
<evidence type="ECO:0000256" key="5">
    <source>
        <dbReference type="ARBA" id="ARBA00022777"/>
    </source>
</evidence>
<dbReference type="RefSeq" id="WP_338176312.1">
    <property type="nucleotide sequence ID" value="NZ_JAEKNQ010000010.1"/>
</dbReference>
<evidence type="ECO:0000256" key="2">
    <source>
        <dbReference type="ARBA" id="ARBA00008142"/>
    </source>
</evidence>
<feature type="binding site" evidence="7">
    <location>
        <position position="115"/>
    </location>
    <ligand>
        <name>ATP</name>
        <dbReference type="ChEBI" id="CHEBI:30616"/>
    </ligand>
</feature>
<dbReference type="Gene3D" id="3.30.70.141">
    <property type="entry name" value="Nucleoside diphosphate kinase-like domain"/>
    <property type="match status" value="1"/>
</dbReference>
<dbReference type="GO" id="GO:0004550">
    <property type="term" value="F:nucleoside diphosphate kinase activity"/>
    <property type="evidence" value="ECO:0007669"/>
    <property type="project" value="UniProtKB-EC"/>
</dbReference>
<evidence type="ECO:0000256" key="3">
    <source>
        <dbReference type="ARBA" id="ARBA00012966"/>
    </source>
</evidence>
<dbReference type="EC" id="2.7.4.6" evidence="3"/>
<dbReference type="InterPro" id="IPR036850">
    <property type="entry name" value="NDK-like_dom_sf"/>
</dbReference>
<proteinExistence type="inferred from homology"/>
<evidence type="ECO:0000256" key="7">
    <source>
        <dbReference type="PROSITE-ProRule" id="PRU00706"/>
    </source>
</evidence>
<dbReference type="GO" id="GO:0006228">
    <property type="term" value="P:UTP biosynthetic process"/>
    <property type="evidence" value="ECO:0007669"/>
    <property type="project" value="InterPro"/>
</dbReference>
<evidence type="ECO:0000256" key="8">
    <source>
        <dbReference type="RuleBase" id="RU004011"/>
    </source>
</evidence>
<dbReference type="InterPro" id="IPR034907">
    <property type="entry name" value="NDK-like_dom"/>
</dbReference>
<keyword evidence="6" id="KW-0546">Nucleotide metabolism</keyword>
<gene>
    <name evidence="10" type="ORF">JF888_01800</name>
</gene>
<dbReference type="InterPro" id="IPR001564">
    <property type="entry name" value="Nucleoside_diP_kinase"/>
</dbReference>
<feature type="active site" description="Pros-phosphohistidine intermediate" evidence="7">
    <location>
        <position position="118"/>
    </location>
</feature>
<evidence type="ECO:0000256" key="4">
    <source>
        <dbReference type="ARBA" id="ARBA00022679"/>
    </source>
</evidence>
<feature type="domain" description="Nucleoside diphosphate kinase-like" evidence="9">
    <location>
        <begin position="1"/>
        <end position="143"/>
    </location>
</feature>
<evidence type="ECO:0000259" key="9">
    <source>
        <dbReference type="SMART" id="SM00562"/>
    </source>
</evidence>
<organism evidence="10 11">
    <name type="scientific">Candidatus Dormiibacter inghamiae</name>
    <dbReference type="NCBI Taxonomy" id="3127013"/>
    <lineage>
        <taxon>Bacteria</taxon>
        <taxon>Bacillati</taxon>
        <taxon>Candidatus Dormiibacterota</taxon>
        <taxon>Candidatus Dormibacteria</taxon>
        <taxon>Candidatus Dormibacterales</taxon>
        <taxon>Candidatus Dormibacteraceae</taxon>
        <taxon>Candidatus Dormiibacter</taxon>
    </lineage>
</organism>
<evidence type="ECO:0000313" key="10">
    <source>
        <dbReference type="EMBL" id="MBJ7601926.1"/>
    </source>
</evidence>
<feature type="binding site" evidence="7">
    <location>
        <position position="88"/>
    </location>
    <ligand>
        <name>ATP</name>
        <dbReference type="ChEBI" id="CHEBI:30616"/>
    </ligand>
</feature>
<dbReference type="PRINTS" id="PR01243">
    <property type="entry name" value="NUCDPKINASE"/>
</dbReference>
<dbReference type="Pfam" id="PF00334">
    <property type="entry name" value="NDK"/>
    <property type="match status" value="1"/>
</dbReference>
<accession>A0A934NAY9</accession>
<evidence type="ECO:0000313" key="11">
    <source>
        <dbReference type="Proteomes" id="UP000620075"/>
    </source>
</evidence>
<dbReference type="SMART" id="SM00562">
    <property type="entry name" value="NDK"/>
    <property type="match status" value="1"/>
</dbReference>
<protein>
    <recommendedName>
        <fullName evidence="3">nucleoside-diphosphate kinase</fullName>
        <ecNumber evidence="3">2.7.4.6</ecNumber>
    </recommendedName>
</protein>
<reference evidence="10 11" key="1">
    <citation type="submission" date="2020-10" db="EMBL/GenBank/DDBJ databases">
        <title>Ca. Dormibacterota MAGs.</title>
        <authorList>
            <person name="Montgomery K."/>
        </authorList>
    </citation>
    <scope>NUCLEOTIDE SEQUENCE [LARGE SCALE GENOMIC DNA]</scope>
    <source>
        <strain evidence="10">SC8811_S16_3</strain>
    </source>
</reference>
<dbReference type="GO" id="GO:0006241">
    <property type="term" value="P:CTP biosynthetic process"/>
    <property type="evidence" value="ECO:0007669"/>
    <property type="project" value="InterPro"/>
</dbReference>
<dbReference type="Proteomes" id="UP000620075">
    <property type="component" value="Unassembled WGS sequence"/>
</dbReference>
<dbReference type="SUPFAM" id="SSF54919">
    <property type="entry name" value="Nucleoside diphosphate kinase, NDK"/>
    <property type="match status" value="1"/>
</dbReference>
<comment type="caution">
    <text evidence="10">The sequence shown here is derived from an EMBL/GenBank/DDBJ whole genome shotgun (WGS) entry which is preliminary data.</text>
</comment>
<dbReference type="EMBL" id="JAEKNQ010000010">
    <property type="protein sequence ID" value="MBJ7601926.1"/>
    <property type="molecule type" value="Genomic_DNA"/>
</dbReference>
<dbReference type="PROSITE" id="PS51374">
    <property type="entry name" value="NDPK_LIKE"/>
    <property type="match status" value="1"/>
</dbReference>
<dbReference type="GO" id="GO:0006183">
    <property type="term" value="P:GTP biosynthetic process"/>
    <property type="evidence" value="ECO:0007669"/>
    <property type="project" value="InterPro"/>
</dbReference>
<keyword evidence="4" id="KW-0808">Transferase</keyword>